<proteinExistence type="predicted"/>
<name>A0A5C5ZKR7_9BACT</name>
<dbReference type="EMBL" id="SJPM01000023">
    <property type="protein sequence ID" value="TWT87969.1"/>
    <property type="molecule type" value="Genomic_DNA"/>
</dbReference>
<reference evidence="2 3" key="1">
    <citation type="submission" date="2019-02" db="EMBL/GenBank/DDBJ databases">
        <title>Deep-cultivation of Planctomycetes and their phenomic and genomic characterization uncovers novel biology.</title>
        <authorList>
            <person name="Wiegand S."/>
            <person name="Jogler M."/>
            <person name="Boedeker C."/>
            <person name="Pinto D."/>
            <person name="Vollmers J."/>
            <person name="Rivas-Marin E."/>
            <person name="Kohn T."/>
            <person name="Peeters S.H."/>
            <person name="Heuer A."/>
            <person name="Rast P."/>
            <person name="Oberbeckmann S."/>
            <person name="Bunk B."/>
            <person name="Jeske O."/>
            <person name="Meyerdierks A."/>
            <person name="Storesund J.E."/>
            <person name="Kallscheuer N."/>
            <person name="Luecker S."/>
            <person name="Lage O.M."/>
            <person name="Pohl T."/>
            <person name="Merkel B.J."/>
            <person name="Hornburger P."/>
            <person name="Mueller R.-W."/>
            <person name="Bruemmer F."/>
            <person name="Labrenz M."/>
            <person name="Spormann A.M."/>
            <person name="Op Den Camp H."/>
            <person name="Overmann J."/>
            <person name="Amann R."/>
            <person name="Jetten M.S.M."/>
            <person name="Mascher T."/>
            <person name="Medema M.H."/>
            <person name="Devos D.P."/>
            <person name="Kaster A.-K."/>
            <person name="Ovreas L."/>
            <person name="Rohde M."/>
            <person name="Galperin M.Y."/>
            <person name="Jogler C."/>
        </authorList>
    </citation>
    <scope>NUCLEOTIDE SEQUENCE [LARGE SCALE GENOMIC DNA]</scope>
    <source>
        <strain evidence="2 3">Pla100</strain>
    </source>
</reference>
<comment type="caution">
    <text evidence="2">The sequence shown here is derived from an EMBL/GenBank/DDBJ whole genome shotgun (WGS) entry which is preliminary data.</text>
</comment>
<dbReference type="AlphaFoldDB" id="A0A5C5ZKR7"/>
<keyword evidence="3" id="KW-1185">Reference proteome</keyword>
<organism evidence="2 3">
    <name type="scientific">Neorhodopirellula pilleata</name>
    <dbReference type="NCBI Taxonomy" id="2714738"/>
    <lineage>
        <taxon>Bacteria</taxon>
        <taxon>Pseudomonadati</taxon>
        <taxon>Planctomycetota</taxon>
        <taxon>Planctomycetia</taxon>
        <taxon>Pirellulales</taxon>
        <taxon>Pirellulaceae</taxon>
        <taxon>Neorhodopirellula</taxon>
    </lineage>
</organism>
<sequence length="461" mass="52051">MSDLSVIDDELLVAYLDGELPRDERGKLEQRLVSDESLRLRLQSLQRGWDLLDLLPSPVTTEYSVQSTLELVVADIDRASNAPSPKFPAGRLRQGTVGASSESTNPSVLQRTSWFLIPLAAITLSFMAMRAWQYRTAIRDANDFPVAIDIDAYTIADNESLIDDLMASPRWRSVVAEPMLPDVQALVATSPTMPELKTALAQLPDDQRLMALSRWERFERLDRPTQDQLRAAAEEVSQQPDAAERLQTIRDYSRWRGQLRSETVAAIEQGSGDERQAAIEAAIAETITSIGQATGRNLSEEAIERIDFTLVQIVKSRFSHIDFKNEEKAREIMGDRMSKLFGPRTNRISDPNMVYRMIARGIVFPDPGRSATPLDSRELDLIHSMLPAKDAEVLQPYVSDPWMRSMILQDWAQETIHRKLRGRTKPPTLAERYESLPASEQEAIDLMPPDIARRRLLETSQ</sequence>
<evidence type="ECO:0008006" key="4">
    <source>
        <dbReference type="Google" id="ProtNLM"/>
    </source>
</evidence>
<accession>A0A5C5ZKR7</accession>
<evidence type="ECO:0000256" key="1">
    <source>
        <dbReference type="SAM" id="MobiDB-lite"/>
    </source>
</evidence>
<feature type="region of interest" description="Disordered" evidence="1">
    <location>
        <begin position="84"/>
        <end position="104"/>
    </location>
</feature>
<evidence type="ECO:0000313" key="3">
    <source>
        <dbReference type="Proteomes" id="UP000316213"/>
    </source>
</evidence>
<dbReference type="RefSeq" id="WP_146582230.1">
    <property type="nucleotide sequence ID" value="NZ_SJPM01000023.1"/>
</dbReference>
<dbReference type="OrthoDB" id="268061at2"/>
<evidence type="ECO:0000313" key="2">
    <source>
        <dbReference type="EMBL" id="TWT87969.1"/>
    </source>
</evidence>
<dbReference type="Proteomes" id="UP000316213">
    <property type="component" value="Unassembled WGS sequence"/>
</dbReference>
<gene>
    <name evidence="2" type="ORF">Pla100_58210</name>
</gene>
<protein>
    <recommendedName>
        <fullName evidence="4">Zinc-finger domain-containing protein</fullName>
    </recommendedName>
</protein>